<feature type="domain" description="NadR/Ttd14 AAA" evidence="1">
    <location>
        <begin position="26"/>
        <end position="189"/>
    </location>
</feature>
<evidence type="ECO:0000259" key="1">
    <source>
        <dbReference type="Pfam" id="PF13521"/>
    </source>
</evidence>
<gene>
    <name evidence="2" type="ORF">EV668_2561</name>
</gene>
<comment type="caution">
    <text evidence="2">The sequence shown here is derived from an EMBL/GenBank/DDBJ whole genome shotgun (WGS) entry which is preliminary data.</text>
</comment>
<dbReference type="EMBL" id="SNZR01000013">
    <property type="protein sequence ID" value="TDR89726.1"/>
    <property type="molecule type" value="Genomic_DNA"/>
</dbReference>
<dbReference type="Proteomes" id="UP000295122">
    <property type="component" value="Unassembled WGS sequence"/>
</dbReference>
<sequence>MRSRPALRANGLDVVPTSSDPTSRFVVLTGGPGSGKTTLIDRLAARGHVTMPEAGRAIIRDQMAIGGQALPWADRALFAEAMLAFEMRSHRAAEDLAGPVLFDRGVPDVIGYLRLCGLPVPPHMEEAARRFRYGQPVFVAPPWREIFVQDGERRQDFDEAVRTFEAMLKVYRDCGYDLVELPCASVAERADFVENRLRVGAASSRDR</sequence>
<dbReference type="InterPro" id="IPR027417">
    <property type="entry name" value="P-loop_NTPase"/>
</dbReference>
<dbReference type="AlphaFoldDB" id="A0A4R7C029"/>
<proteinExistence type="predicted"/>
<accession>A0A4R7C029</accession>
<evidence type="ECO:0000313" key="2">
    <source>
        <dbReference type="EMBL" id="TDR89726.1"/>
    </source>
</evidence>
<dbReference type="InterPro" id="IPR038727">
    <property type="entry name" value="NadR/Ttd14_AAA_dom"/>
</dbReference>
<dbReference type="Gene3D" id="3.40.50.300">
    <property type="entry name" value="P-loop containing nucleotide triphosphate hydrolases"/>
    <property type="match status" value="1"/>
</dbReference>
<keyword evidence="3" id="KW-1185">Reference proteome</keyword>
<evidence type="ECO:0000313" key="3">
    <source>
        <dbReference type="Proteomes" id="UP000295122"/>
    </source>
</evidence>
<dbReference type="SUPFAM" id="SSF52540">
    <property type="entry name" value="P-loop containing nucleoside triphosphate hydrolases"/>
    <property type="match status" value="1"/>
</dbReference>
<organism evidence="2 3">
    <name type="scientific">Enterovirga rhinocerotis</name>
    <dbReference type="NCBI Taxonomy" id="1339210"/>
    <lineage>
        <taxon>Bacteria</taxon>
        <taxon>Pseudomonadati</taxon>
        <taxon>Pseudomonadota</taxon>
        <taxon>Alphaproteobacteria</taxon>
        <taxon>Hyphomicrobiales</taxon>
        <taxon>Methylobacteriaceae</taxon>
        <taxon>Enterovirga</taxon>
    </lineage>
</organism>
<reference evidence="2 3" key="1">
    <citation type="submission" date="2019-03" db="EMBL/GenBank/DDBJ databases">
        <title>Genomic Encyclopedia of Type Strains, Phase IV (KMG-IV): sequencing the most valuable type-strain genomes for metagenomic binning, comparative biology and taxonomic classification.</title>
        <authorList>
            <person name="Goeker M."/>
        </authorList>
    </citation>
    <scope>NUCLEOTIDE SEQUENCE [LARGE SCALE GENOMIC DNA]</scope>
    <source>
        <strain evidence="2 3">DSM 25903</strain>
    </source>
</reference>
<protein>
    <submittedName>
        <fullName evidence="2">Putative ATPase</fullName>
    </submittedName>
</protein>
<dbReference type="Pfam" id="PF13521">
    <property type="entry name" value="AAA_28"/>
    <property type="match status" value="1"/>
</dbReference>
<name>A0A4R7C029_9HYPH</name>